<evidence type="ECO:0000256" key="1">
    <source>
        <dbReference type="SAM" id="MobiDB-lite"/>
    </source>
</evidence>
<organism evidence="2 3">
    <name type="scientific">Trichoderma harzianum</name>
    <name type="common">Hypocrea lixii</name>
    <dbReference type="NCBI Taxonomy" id="5544"/>
    <lineage>
        <taxon>Eukaryota</taxon>
        <taxon>Fungi</taxon>
        <taxon>Dikarya</taxon>
        <taxon>Ascomycota</taxon>
        <taxon>Pezizomycotina</taxon>
        <taxon>Sordariomycetes</taxon>
        <taxon>Hypocreomycetidae</taxon>
        <taxon>Hypocreales</taxon>
        <taxon>Hypocreaceae</taxon>
        <taxon>Trichoderma</taxon>
    </lineage>
</organism>
<name>A0A0F9XAI4_TRIHA</name>
<gene>
    <name evidence="2" type="ORF">THAR02_10142</name>
</gene>
<feature type="region of interest" description="Disordered" evidence="1">
    <location>
        <begin position="1"/>
        <end position="37"/>
    </location>
</feature>
<reference evidence="3" key="1">
    <citation type="journal article" date="2015" name="Genome Announc.">
        <title>Draft whole-genome sequence of the biocontrol agent Trichoderma harzianum T6776.</title>
        <authorList>
            <person name="Baroncelli R."/>
            <person name="Piaggeschi G."/>
            <person name="Fiorini L."/>
            <person name="Bertolini E."/>
            <person name="Zapparata A."/>
            <person name="Pe M.E."/>
            <person name="Sarrocco S."/>
            <person name="Vannacci G."/>
        </authorList>
    </citation>
    <scope>NUCLEOTIDE SEQUENCE [LARGE SCALE GENOMIC DNA]</scope>
    <source>
        <strain evidence="3">T6776</strain>
    </source>
</reference>
<protein>
    <submittedName>
        <fullName evidence="2">Uncharacterized protein</fullName>
    </submittedName>
</protein>
<feature type="compositionally biased region" description="Low complexity" evidence="1">
    <location>
        <begin position="22"/>
        <end position="36"/>
    </location>
</feature>
<accession>A0A0F9XAI4</accession>
<dbReference type="OrthoDB" id="4895753at2759"/>
<proteinExistence type="predicted"/>
<dbReference type="AlphaFoldDB" id="A0A0F9XAI4"/>
<dbReference type="EMBL" id="JOKZ01000509">
    <property type="protein sequence ID" value="KKO97752.1"/>
    <property type="molecule type" value="Genomic_DNA"/>
</dbReference>
<evidence type="ECO:0000313" key="2">
    <source>
        <dbReference type="EMBL" id="KKO97752.1"/>
    </source>
</evidence>
<evidence type="ECO:0000313" key="3">
    <source>
        <dbReference type="Proteomes" id="UP000034112"/>
    </source>
</evidence>
<dbReference type="Proteomes" id="UP000034112">
    <property type="component" value="Unassembled WGS sequence"/>
</dbReference>
<dbReference type="OMA" id="CCKCSGG"/>
<comment type="caution">
    <text evidence="2">The sequence shown here is derived from an EMBL/GenBank/DDBJ whole genome shotgun (WGS) entry which is preliminary data.</text>
</comment>
<sequence length="76" mass="8720">MPRGQYVESSDYRSGSRKKSSGRSSYSSSSRSCTSSVRPNYWRCCKCSGGWYSYQINDSCPMCQSWRCDNCEYSMS</sequence>